<comment type="caution">
    <text evidence="2">The sequence shown here is derived from an EMBL/GenBank/DDBJ whole genome shotgun (WGS) entry which is preliminary data.</text>
</comment>
<evidence type="ECO:0008006" key="4">
    <source>
        <dbReference type="Google" id="ProtNLM"/>
    </source>
</evidence>
<feature type="non-terminal residue" evidence="2">
    <location>
        <position position="433"/>
    </location>
</feature>
<keyword evidence="3" id="KW-1185">Reference proteome</keyword>
<reference evidence="2 3" key="1">
    <citation type="journal article" date="2014" name="Genome Biol. Evol.">
        <title>The secreted proteins of Achlya hypogyna and Thraustotheca clavata identify the ancestral oomycete secretome and reveal gene acquisitions by horizontal gene transfer.</title>
        <authorList>
            <person name="Misner I."/>
            <person name="Blouin N."/>
            <person name="Leonard G."/>
            <person name="Richards T.A."/>
            <person name="Lane C.E."/>
        </authorList>
    </citation>
    <scope>NUCLEOTIDE SEQUENCE [LARGE SCALE GENOMIC DNA]</scope>
    <source>
        <strain evidence="2 3">ATCC 34112</strain>
    </source>
</reference>
<gene>
    <name evidence="2" type="ORF">THRCLA_00174</name>
</gene>
<sequence length="433" mass="48339">VFNPSSFTPDKQAKLEKAVEQSHLHVLASKALTTDISTLTTTMKAASNSPLDALNAAKQGPLCPPTPQLEYNLHVVQSPPSNSSSDTRLHQLTASIERLNWQHEPTEASKSYNSLGEKTMKKAAILQRHLVLLGYKGPMEFSELVEADVLYVLHFLCVQVNPSFEGMARGVFPLTPASKTTLKKLLQQQIEPHVLAKRLPIGSSNMSRLSTIATHSTRIIDLMWRLSTIAMQTHLGMTDEINTMNGTQLLRIVQAKIAMKTRQIEQTAKRRAYVQMQWKEKAKELTKELEQVIEMENKHNSEYAAWKSNIPQQVLTSTGHQERQKEFDRLKLQWQLVDKAVGSCPLSEFSSILNTVEAHQQAPPVLHTTNPNGILAALHSTTHAIRALHDQLQVFNPSSFTPDKQAKLEKAVEQSHLHVLASKALTTDISTLT</sequence>
<dbReference type="OrthoDB" id="76904at2759"/>
<evidence type="ECO:0000313" key="2">
    <source>
        <dbReference type="EMBL" id="OQS07831.1"/>
    </source>
</evidence>
<proteinExistence type="predicted"/>
<protein>
    <recommendedName>
        <fullName evidence="4">HAUS augmin-like complex subunit 6 N-terminal domain-containing protein</fullName>
    </recommendedName>
</protein>
<dbReference type="Proteomes" id="UP000243217">
    <property type="component" value="Unassembled WGS sequence"/>
</dbReference>
<evidence type="ECO:0000313" key="3">
    <source>
        <dbReference type="Proteomes" id="UP000243217"/>
    </source>
</evidence>
<name>A0A1W0AC91_9STRA</name>
<dbReference type="EMBL" id="JNBS01000056">
    <property type="protein sequence ID" value="OQS07831.1"/>
    <property type="molecule type" value="Genomic_DNA"/>
</dbReference>
<dbReference type="AlphaFoldDB" id="A0A1W0AC91"/>
<keyword evidence="1" id="KW-0175">Coiled coil</keyword>
<accession>A0A1W0AC91</accession>
<feature type="non-terminal residue" evidence="2">
    <location>
        <position position="1"/>
    </location>
</feature>
<feature type="coiled-coil region" evidence="1">
    <location>
        <begin position="275"/>
        <end position="302"/>
    </location>
</feature>
<organism evidence="2 3">
    <name type="scientific">Thraustotheca clavata</name>
    <dbReference type="NCBI Taxonomy" id="74557"/>
    <lineage>
        <taxon>Eukaryota</taxon>
        <taxon>Sar</taxon>
        <taxon>Stramenopiles</taxon>
        <taxon>Oomycota</taxon>
        <taxon>Saprolegniomycetes</taxon>
        <taxon>Saprolegniales</taxon>
        <taxon>Achlyaceae</taxon>
        <taxon>Thraustotheca</taxon>
    </lineage>
</organism>
<evidence type="ECO:0000256" key="1">
    <source>
        <dbReference type="SAM" id="Coils"/>
    </source>
</evidence>